<dbReference type="PANTHER" id="PTHR47619:SF1">
    <property type="entry name" value="EXODEOXYRIBONUCLEASE WALJ"/>
    <property type="match status" value="1"/>
</dbReference>
<proteinExistence type="predicted"/>
<comment type="caution">
    <text evidence="2">The sequence shown here is derived from an EMBL/GenBank/DDBJ whole genome shotgun (WGS) entry which is preliminary data.</text>
</comment>
<gene>
    <name evidence="2" type="ORF">LCGC14_1878370</name>
</gene>
<evidence type="ECO:0000313" key="2">
    <source>
        <dbReference type="EMBL" id="KKL93071.1"/>
    </source>
</evidence>
<sequence>MKVRSLHSSSSGNVCKVWTKNTELLIEAGTSYKKMVEANGGPLKPHAVFITHSHGDHINGAGVVGRKTNAPLYMLRESFKKKEKIFNDCDVRLIKHGDEITVGDFIIEVFDTRHDRPSVCFVIKETKTGKRFAYLTDTGAIGKVARNAISECDSYLLEADYDEIELEKTSEYDDVLKDRIRSPWGHLGTQQTLDYINKYIDLEKVSWIILGHLSTITNSSELVQARIDKTIATEYIDKFHLAPLDTELTL</sequence>
<dbReference type="SUPFAM" id="SSF56281">
    <property type="entry name" value="Metallo-hydrolase/oxidoreductase"/>
    <property type="match status" value="1"/>
</dbReference>
<dbReference type="InterPro" id="IPR001279">
    <property type="entry name" value="Metallo-B-lactamas"/>
</dbReference>
<protein>
    <recommendedName>
        <fullName evidence="1">Metallo-beta-lactamase domain-containing protein</fullName>
    </recommendedName>
</protein>
<dbReference type="AlphaFoldDB" id="A0A0F9GR31"/>
<name>A0A0F9GR31_9ZZZZ</name>
<reference evidence="2" key="1">
    <citation type="journal article" date="2015" name="Nature">
        <title>Complex archaea that bridge the gap between prokaryotes and eukaryotes.</title>
        <authorList>
            <person name="Spang A."/>
            <person name="Saw J.H."/>
            <person name="Jorgensen S.L."/>
            <person name="Zaremba-Niedzwiedzka K."/>
            <person name="Martijn J."/>
            <person name="Lind A.E."/>
            <person name="van Eijk R."/>
            <person name="Schleper C."/>
            <person name="Guy L."/>
            <person name="Ettema T.J."/>
        </authorList>
    </citation>
    <scope>NUCLEOTIDE SEQUENCE</scope>
</reference>
<accession>A0A0F9GR31</accession>
<dbReference type="Gene3D" id="3.60.15.10">
    <property type="entry name" value="Ribonuclease Z/Hydroxyacylglutathione hydrolase-like"/>
    <property type="match status" value="1"/>
</dbReference>
<dbReference type="Pfam" id="PF12706">
    <property type="entry name" value="Lactamase_B_2"/>
    <property type="match status" value="1"/>
</dbReference>
<feature type="domain" description="Metallo-beta-lactamase" evidence="1">
    <location>
        <begin position="11"/>
        <end position="186"/>
    </location>
</feature>
<dbReference type="InterPro" id="IPR052533">
    <property type="entry name" value="WalJ/YycJ-like"/>
</dbReference>
<evidence type="ECO:0000259" key="1">
    <source>
        <dbReference type="SMART" id="SM00849"/>
    </source>
</evidence>
<organism evidence="2">
    <name type="scientific">marine sediment metagenome</name>
    <dbReference type="NCBI Taxonomy" id="412755"/>
    <lineage>
        <taxon>unclassified sequences</taxon>
        <taxon>metagenomes</taxon>
        <taxon>ecological metagenomes</taxon>
    </lineage>
</organism>
<dbReference type="InterPro" id="IPR036866">
    <property type="entry name" value="RibonucZ/Hydroxyglut_hydro"/>
</dbReference>
<dbReference type="PANTHER" id="PTHR47619">
    <property type="entry name" value="METALLO-HYDROLASE YYCJ-RELATED"/>
    <property type="match status" value="1"/>
</dbReference>
<dbReference type="EMBL" id="LAZR01019293">
    <property type="protein sequence ID" value="KKL93071.1"/>
    <property type="molecule type" value="Genomic_DNA"/>
</dbReference>
<dbReference type="SMART" id="SM00849">
    <property type="entry name" value="Lactamase_B"/>
    <property type="match status" value="1"/>
</dbReference>